<evidence type="ECO:0000313" key="5">
    <source>
        <dbReference type="Proteomes" id="UP000386847"/>
    </source>
</evidence>
<feature type="compositionally biased region" description="Basic and acidic residues" evidence="2">
    <location>
        <begin position="45"/>
        <end position="55"/>
    </location>
</feature>
<evidence type="ECO:0000256" key="1">
    <source>
        <dbReference type="ARBA" id="ARBA00022729"/>
    </source>
</evidence>
<dbReference type="Pfam" id="PF00497">
    <property type="entry name" value="SBP_bac_3"/>
    <property type="match status" value="1"/>
</dbReference>
<dbReference type="AlphaFoldDB" id="A0A5Q2F5X1"/>
<dbReference type="EMBL" id="CP045725">
    <property type="protein sequence ID" value="QGF22352.1"/>
    <property type="molecule type" value="Genomic_DNA"/>
</dbReference>
<proteinExistence type="predicted"/>
<protein>
    <submittedName>
        <fullName evidence="4">Transporter substrate-binding domain-containing protein</fullName>
    </submittedName>
</protein>
<keyword evidence="5" id="KW-1185">Reference proteome</keyword>
<dbReference type="KEGG" id="rain:Rai3103_00125"/>
<feature type="compositionally biased region" description="Basic and acidic residues" evidence="2">
    <location>
        <begin position="19"/>
        <end position="29"/>
    </location>
</feature>
<keyword evidence="1" id="KW-0732">Signal</keyword>
<reference evidence="4 5" key="1">
    <citation type="submission" date="2019-10" db="EMBL/GenBank/DDBJ databases">
        <title>Genomic analysis of Raineyella sp. CBA3103.</title>
        <authorList>
            <person name="Roh S.W."/>
        </authorList>
    </citation>
    <scope>NUCLEOTIDE SEQUENCE [LARGE SCALE GENOMIC DNA]</scope>
    <source>
        <strain evidence="4 5">CBA3103</strain>
    </source>
</reference>
<dbReference type="Gene3D" id="3.40.190.10">
    <property type="entry name" value="Periplasmic binding protein-like II"/>
    <property type="match status" value="2"/>
</dbReference>
<feature type="region of interest" description="Disordered" evidence="2">
    <location>
        <begin position="1"/>
        <end position="55"/>
    </location>
</feature>
<dbReference type="InterPro" id="IPR001638">
    <property type="entry name" value="Solute-binding_3/MltF_N"/>
</dbReference>
<evidence type="ECO:0000256" key="2">
    <source>
        <dbReference type="SAM" id="MobiDB-lite"/>
    </source>
</evidence>
<dbReference type="Proteomes" id="UP000386847">
    <property type="component" value="Chromosome"/>
</dbReference>
<evidence type="ECO:0000313" key="4">
    <source>
        <dbReference type="EMBL" id="QGF22352.1"/>
    </source>
</evidence>
<gene>
    <name evidence="4" type="ORF">Rai3103_00125</name>
</gene>
<dbReference type="SMART" id="SM00062">
    <property type="entry name" value="PBPb"/>
    <property type="match status" value="1"/>
</dbReference>
<feature type="domain" description="Solute-binding protein family 3/N-terminal" evidence="3">
    <location>
        <begin position="151"/>
        <end position="381"/>
    </location>
</feature>
<evidence type="ECO:0000259" key="3">
    <source>
        <dbReference type="SMART" id="SM00062"/>
    </source>
</evidence>
<dbReference type="PANTHER" id="PTHR35936">
    <property type="entry name" value="MEMBRANE-BOUND LYTIC MUREIN TRANSGLYCOSYLASE F"/>
    <property type="match status" value="1"/>
</dbReference>
<organism evidence="4 5">
    <name type="scientific">Raineyella fluvialis</name>
    <dbReference type="NCBI Taxonomy" id="2662261"/>
    <lineage>
        <taxon>Bacteria</taxon>
        <taxon>Bacillati</taxon>
        <taxon>Actinomycetota</taxon>
        <taxon>Actinomycetes</taxon>
        <taxon>Propionibacteriales</taxon>
        <taxon>Propionibacteriaceae</taxon>
        <taxon>Raineyella</taxon>
    </lineage>
</organism>
<dbReference type="SUPFAM" id="SSF53850">
    <property type="entry name" value="Periplasmic binding protein-like II"/>
    <property type="match status" value="1"/>
</dbReference>
<feature type="compositionally biased region" description="Low complexity" evidence="2">
    <location>
        <begin position="30"/>
        <end position="44"/>
    </location>
</feature>
<sequence length="393" mass="41195">MSSAIRGSRGRRPSCRRCSRGDDGPDPRVRAVAAPPRSSPAPSAGHHEGASRPTRVKEWSVHWWGRATKARSGSVISSRATPDIPDAWKDTSMKTTTRVLASLTALAMAGGLAACAGSPAPAAGTSAAPTSVNTAAPLYAKLPQAIKDKGSVQVGTDAAYAPMEYFDADGKTVIGFDKDLGDLLAGKLGVPFAYNNATFDGLITQVNSKRFDVAITAMSDTAERQKEVDFVDYYLSGTVMIVKAGNPHALKSVDDLCGQTIALQRGTVQDGYVTTDLNPSCEKAGKGKVSVLAFDHESEAMLQIQQDRAVAGLQDYPVAVYSAKQSGGKYETVGDQVTAAPLGIAVSKQDTQLRDALKDALQAAIADGSYAKLLDKYGTPQSAVKEAAINSGK</sequence>
<name>A0A5Q2F5X1_9ACTN</name>
<feature type="compositionally biased region" description="Basic residues" evidence="2">
    <location>
        <begin position="8"/>
        <end position="18"/>
    </location>
</feature>
<accession>A0A5Q2F5X1</accession>
<dbReference type="CDD" id="cd01004">
    <property type="entry name" value="PBP2_MidA_like"/>
    <property type="match status" value="1"/>
</dbReference>
<dbReference type="PANTHER" id="PTHR35936:SF17">
    <property type="entry name" value="ARGININE-BINDING EXTRACELLULAR PROTEIN ARTP"/>
    <property type="match status" value="1"/>
</dbReference>